<dbReference type="CDD" id="cd04701">
    <property type="entry name" value="Asparaginase_2"/>
    <property type="match status" value="1"/>
</dbReference>
<protein>
    <recommendedName>
        <fullName evidence="4">Isoaspartyl peptidase</fullName>
    </recommendedName>
</protein>
<dbReference type="InterPro" id="IPR000246">
    <property type="entry name" value="Peptidase_T2"/>
</dbReference>
<keyword evidence="1" id="KW-0645">Protease</keyword>
<feature type="active site" description="Nucleophile" evidence="5">
    <location>
        <position position="177"/>
    </location>
</feature>
<dbReference type="AlphaFoldDB" id="A0A212K2S0"/>
<proteinExistence type="predicted"/>
<organism evidence="8">
    <name type="scientific">uncultured Alphaproteobacteria bacterium</name>
    <dbReference type="NCBI Taxonomy" id="91750"/>
    <lineage>
        <taxon>Bacteria</taxon>
        <taxon>Pseudomonadati</taxon>
        <taxon>Pseudomonadota</taxon>
        <taxon>Alphaproteobacteria</taxon>
        <taxon>environmental samples</taxon>
    </lineage>
</organism>
<dbReference type="PANTHER" id="PTHR10188">
    <property type="entry name" value="L-ASPARAGINASE"/>
    <property type="match status" value="1"/>
</dbReference>
<dbReference type="SUPFAM" id="SSF56235">
    <property type="entry name" value="N-terminal nucleophile aminohydrolases (Ntn hydrolases)"/>
    <property type="match status" value="1"/>
</dbReference>
<dbReference type="PANTHER" id="PTHR10188:SF6">
    <property type="entry name" value="N(4)-(BETA-N-ACETYLGLUCOSAMINYL)-L-ASPARAGINASE"/>
    <property type="match status" value="1"/>
</dbReference>
<feature type="binding site" evidence="6">
    <location>
        <begin position="228"/>
        <end position="231"/>
    </location>
    <ligand>
        <name>substrate</name>
    </ligand>
</feature>
<evidence type="ECO:0000313" key="8">
    <source>
        <dbReference type="EMBL" id="SBW05973.1"/>
    </source>
</evidence>
<dbReference type="Gene3D" id="3.60.20.30">
    <property type="entry name" value="(Glycosyl)asparaginase"/>
    <property type="match status" value="1"/>
</dbReference>
<dbReference type="InterPro" id="IPR029055">
    <property type="entry name" value="Ntn_hydrolases_N"/>
</dbReference>
<keyword evidence="3" id="KW-0068">Autocatalytic cleavage</keyword>
<keyword evidence="2 8" id="KW-0378">Hydrolase</keyword>
<dbReference type="GO" id="GO:0016811">
    <property type="term" value="F:hydrolase activity, acting on carbon-nitrogen (but not peptide) bonds, in linear amides"/>
    <property type="evidence" value="ECO:0007669"/>
    <property type="project" value="UniProtKB-ARBA"/>
</dbReference>
<feature type="site" description="Cleavage; by autolysis" evidence="7">
    <location>
        <begin position="176"/>
        <end position="177"/>
    </location>
</feature>
<dbReference type="Pfam" id="PF01112">
    <property type="entry name" value="Asparaginase_2"/>
    <property type="match status" value="1"/>
</dbReference>
<dbReference type="FunFam" id="3.60.20.30:FF:000001">
    <property type="entry name" value="Isoaspartyl peptidase/L-asparaginase"/>
    <property type="match status" value="1"/>
</dbReference>
<evidence type="ECO:0000256" key="2">
    <source>
        <dbReference type="ARBA" id="ARBA00022801"/>
    </source>
</evidence>
<dbReference type="GO" id="GO:0008233">
    <property type="term" value="F:peptidase activity"/>
    <property type="evidence" value="ECO:0007669"/>
    <property type="project" value="UniProtKB-KW"/>
</dbReference>
<feature type="binding site" evidence="6">
    <location>
        <begin position="205"/>
        <end position="208"/>
    </location>
    <ligand>
        <name>substrate</name>
    </ligand>
</feature>
<reference evidence="8" key="1">
    <citation type="submission" date="2016-04" db="EMBL/GenBank/DDBJ databases">
        <authorList>
            <person name="Evans L.H."/>
            <person name="Alamgir A."/>
            <person name="Owens N."/>
            <person name="Weber N.D."/>
            <person name="Virtaneva K."/>
            <person name="Barbian K."/>
            <person name="Babar A."/>
            <person name="Rosenke K."/>
        </authorList>
    </citation>
    <scope>NUCLEOTIDE SEQUENCE</scope>
    <source>
        <strain evidence="8">86</strain>
    </source>
</reference>
<evidence type="ECO:0000256" key="3">
    <source>
        <dbReference type="ARBA" id="ARBA00022813"/>
    </source>
</evidence>
<evidence type="ECO:0000256" key="5">
    <source>
        <dbReference type="PIRSR" id="PIRSR600246-1"/>
    </source>
</evidence>
<evidence type="ECO:0000256" key="1">
    <source>
        <dbReference type="ARBA" id="ARBA00022670"/>
    </source>
</evidence>
<sequence>MSASPILALHGGAGTIPAATLTPELTDAYHDGIRTALAAGHAVLKSGGTALDAVTRTVIALEENPLFNAGRGAVYTTAETHEMDAAVMDGATGRAGAVAGLCGPRNPVLAARAVMEKSPHVFLAGEGAMRFCHEAGLEFMDPAWFGTERRLDALRQEMARRASGAADTRSDADRHGTVGAVALDRHGNLAAATSTGGITGKTPGRVGDSPVIGAGTWADNATCAISATGQGELFIRVAAAHEIAARMRWGGQSLEAAADDVVNRVLAPIGGSGGLIALDAHGHVALPFNCEGMYRGVVGADDLARSAIHREDWRSGRL</sequence>
<name>A0A212K2S0_9PROT</name>
<dbReference type="EMBL" id="FLUO01000001">
    <property type="protein sequence ID" value="SBW05973.1"/>
    <property type="molecule type" value="Genomic_DNA"/>
</dbReference>
<gene>
    <name evidence="8" type="primary">iaaA</name>
    <name evidence="8" type="ORF">KL86APRO_12049</name>
</gene>
<evidence type="ECO:0000256" key="4">
    <source>
        <dbReference type="ARBA" id="ARBA00069124"/>
    </source>
</evidence>
<dbReference type="GO" id="GO:0006508">
    <property type="term" value="P:proteolysis"/>
    <property type="evidence" value="ECO:0007669"/>
    <property type="project" value="UniProtKB-KW"/>
</dbReference>
<evidence type="ECO:0000256" key="7">
    <source>
        <dbReference type="PIRSR" id="PIRSR600246-3"/>
    </source>
</evidence>
<accession>A0A212K2S0</accession>
<evidence type="ECO:0000256" key="6">
    <source>
        <dbReference type="PIRSR" id="PIRSR600246-2"/>
    </source>
</evidence>